<feature type="transmembrane region" description="Helical" evidence="1">
    <location>
        <begin position="77"/>
        <end position="105"/>
    </location>
</feature>
<feature type="transmembrane region" description="Helical" evidence="1">
    <location>
        <begin position="37"/>
        <end position="57"/>
    </location>
</feature>
<keyword evidence="3" id="KW-1185">Reference proteome</keyword>
<feature type="transmembrane region" description="Helical" evidence="1">
    <location>
        <begin position="7"/>
        <end position="25"/>
    </location>
</feature>
<evidence type="ECO:0008006" key="4">
    <source>
        <dbReference type="Google" id="ProtNLM"/>
    </source>
</evidence>
<comment type="caution">
    <text evidence="2">The sequence shown here is derived from an EMBL/GenBank/DDBJ whole genome shotgun (WGS) entry which is preliminary data.</text>
</comment>
<dbReference type="EMBL" id="AAOW01000004">
    <property type="protein sequence ID" value="EAR62022.1"/>
    <property type="molecule type" value="Genomic_DNA"/>
</dbReference>
<accession>A0A7U8GS16</accession>
<evidence type="ECO:0000256" key="1">
    <source>
        <dbReference type="SAM" id="Phobius"/>
    </source>
</evidence>
<organism evidence="2 3">
    <name type="scientific">Neptuniibacter caesariensis</name>
    <dbReference type="NCBI Taxonomy" id="207954"/>
    <lineage>
        <taxon>Bacteria</taxon>
        <taxon>Pseudomonadati</taxon>
        <taxon>Pseudomonadota</taxon>
        <taxon>Gammaproteobacteria</taxon>
        <taxon>Oceanospirillales</taxon>
        <taxon>Oceanospirillaceae</taxon>
        <taxon>Neptuniibacter</taxon>
    </lineage>
</organism>
<dbReference type="Proteomes" id="UP000002171">
    <property type="component" value="Unassembled WGS sequence"/>
</dbReference>
<feature type="transmembrane region" description="Helical" evidence="1">
    <location>
        <begin position="117"/>
        <end position="137"/>
    </location>
</feature>
<gene>
    <name evidence="2" type="ORF">MED92_09964</name>
</gene>
<sequence>MNTYGRFEINLAPVLCYIAVVNALLPAAVNTLQNQPLIQALLSGAGHSFVIWLCVFLSTKGLSTQISTLKSLTKFQWFCVCCLCLLLLIPSAMLSWIACIGFSSIWLTQNTDRARNLIAPIMLIAIAIRDPVCQTFLNLFADQILGIDAVISGFILLLISSTAEVSANTLTQTGGHSLLILTGCSAFTNLSLALLLWLCISLYRHKSLISEDIWRALIIILMILTLNSLRLALMAINESWYELLHGPQAQQTIEITTIIISILCIRRRISHEKDTHTQPVIHNCRARSFEQNSKEQPE</sequence>
<feature type="transmembrane region" description="Helical" evidence="1">
    <location>
        <begin position="215"/>
        <end position="236"/>
    </location>
</feature>
<evidence type="ECO:0000313" key="2">
    <source>
        <dbReference type="EMBL" id="EAR62022.1"/>
    </source>
</evidence>
<name>A0A7U8GS16_NEPCE</name>
<keyword evidence="1" id="KW-0472">Membrane</keyword>
<keyword evidence="1" id="KW-0812">Transmembrane</keyword>
<dbReference type="OrthoDB" id="5584095at2"/>
<evidence type="ECO:0000313" key="3">
    <source>
        <dbReference type="Proteomes" id="UP000002171"/>
    </source>
</evidence>
<protein>
    <recommendedName>
        <fullName evidence="4">Exosortase/archaeosortase family protein</fullName>
    </recommendedName>
</protein>
<reference evidence="2 3" key="1">
    <citation type="submission" date="2006-02" db="EMBL/GenBank/DDBJ databases">
        <authorList>
            <person name="Pinhassi J."/>
            <person name="Pedros-Alio C."/>
            <person name="Ferriera S."/>
            <person name="Johnson J."/>
            <person name="Kravitz S."/>
            <person name="Halpern A."/>
            <person name="Remington K."/>
            <person name="Beeson K."/>
            <person name="Tran B."/>
            <person name="Rogers Y.-H."/>
            <person name="Friedman R."/>
            <person name="Venter J.C."/>
        </authorList>
    </citation>
    <scope>NUCLEOTIDE SEQUENCE [LARGE SCALE GENOMIC DNA]</scope>
    <source>
        <strain evidence="2 3">MED92</strain>
    </source>
</reference>
<keyword evidence="1" id="KW-1133">Transmembrane helix</keyword>
<proteinExistence type="predicted"/>
<feature type="transmembrane region" description="Helical" evidence="1">
    <location>
        <begin position="144"/>
        <end position="163"/>
    </location>
</feature>
<feature type="transmembrane region" description="Helical" evidence="1">
    <location>
        <begin position="178"/>
        <end position="203"/>
    </location>
</feature>
<dbReference type="AlphaFoldDB" id="A0A7U8GS16"/>
<dbReference type="RefSeq" id="WP_007019659.1">
    <property type="nucleotide sequence ID" value="NZ_CH724125.1"/>
</dbReference>